<feature type="compositionally biased region" description="Pro residues" evidence="1">
    <location>
        <begin position="218"/>
        <end position="229"/>
    </location>
</feature>
<protein>
    <submittedName>
        <fullName evidence="3">Uncharacterized protein</fullName>
    </submittedName>
</protein>
<evidence type="ECO:0000313" key="3">
    <source>
        <dbReference type="EMBL" id="KAG9322299.1"/>
    </source>
</evidence>
<dbReference type="EMBL" id="JAIFTL010000155">
    <property type="protein sequence ID" value="KAG9322299.1"/>
    <property type="molecule type" value="Genomic_DNA"/>
</dbReference>
<sequence>MLISPRVMLSMAILMLCILSITANAHQPKKQAASQGVQGRTKGPNSPKKPVLPTMPASKIKGSHSSRHSKKRRGVGHQPAPQKKPRRGNPSRDCVPKPDPVKQPKPSKSKGSYGGSSLSPAATMTPAPATINRNETDSTGRPSEPAPNDDNATPAPPQDRDHDSNIPESPVIPPSRPHPTPLPSSSPQPGSITVENPLSQAQPSPSVGGDHSRDHYPQPEPNDIYPPPNTDLVPDDGFSHPTPDPYPFPFPDPNSPKPPKSKHPIPPTTVEDENPQAVLRHLAGKLDRGLPEGWETLFQAPETRGSTGLEVIHPSDLNATIQTWSLDGQLHQTVLQDLDTLIHTAIGNGVYVARGLSYTSPTCRERFRPLCLSTLIVATRVQYAEGHQAWRAEIAHVYMHSTAERSMPKQDTTPSGNHTLIGTIVNGIKGTIERGRKLTRKERQDAESMLSTFQSDWALDHLPEFNTLSITHHRASSAQSAYIRDTGSLENLLGLFTGNTRGNRDVFNSQKLALLKNIQDATQTRDQTLNNKQVIVKEDKVAESLENSHLLSDCFKRVGIESSVQEWWDRIYPELRGSPISIECESAAQRIESAESTESATEKCSNAHELTAVTRYAWAVIVPHGSSSLNVMLLENTVNTTFVDCNERRNSDDDDNDKNDKESVELLLGAAVRWSVVQPNGSFHPVQYLAHWSLIPELVYKETLSLLRFHTASAFMNVLMPAFSMPQEPLLPLNPPETIHNNEGDEKGPRTDPN</sequence>
<comment type="caution">
    <text evidence="3">The sequence shown here is derived from an EMBL/GenBank/DDBJ whole genome shotgun (WGS) entry which is preliminary data.</text>
</comment>
<proteinExistence type="predicted"/>
<feature type="compositionally biased region" description="Basic and acidic residues" evidence="1">
    <location>
        <begin position="740"/>
        <end position="754"/>
    </location>
</feature>
<feature type="compositionally biased region" description="Polar residues" evidence="1">
    <location>
        <begin position="193"/>
        <end position="205"/>
    </location>
</feature>
<feature type="compositionally biased region" description="Basic residues" evidence="1">
    <location>
        <begin position="61"/>
        <end position="75"/>
    </location>
</feature>
<evidence type="ECO:0000256" key="1">
    <source>
        <dbReference type="SAM" id="MobiDB-lite"/>
    </source>
</evidence>
<feature type="signal peptide" evidence="2">
    <location>
        <begin position="1"/>
        <end position="25"/>
    </location>
</feature>
<evidence type="ECO:0000256" key="2">
    <source>
        <dbReference type="SAM" id="SignalP"/>
    </source>
</evidence>
<evidence type="ECO:0000313" key="4">
    <source>
        <dbReference type="Proteomes" id="UP000717515"/>
    </source>
</evidence>
<name>A0A9P8CXH3_MORAP</name>
<feature type="compositionally biased region" description="Polar residues" evidence="1">
    <location>
        <begin position="131"/>
        <end position="141"/>
    </location>
</feature>
<organism evidence="3 4">
    <name type="scientific">Mortierella alpina</name>
    <name type="common">Oleaginous fungus</name>
    <name type="synonym">Mortierella renispora</name>
    <dbReference type="NCBI Taxonomy" id="64518"/>
    <lineage>
        <taxon>Eukaryota</taxon>
        <taxon>Fungi</taxon>
        <taxon>Fungi incertae sedis</taxon>
        <taxon>Mucoromycota</taxon>
        <taxon>Mortierellomycotina</taxon>
        <taxon>Mortierellomycetes</taxon>
        <taxon>Mortierellales</taxon>
        <taxon>Mortierellaceae</taxon>
        <taxon>Mortierella</taxon>
    </lineage>
</organism>
<feature type="compositionally biased region" description="Pro residues" evidence="1">
    <location>
        <begin position="242"/>
        <end position="258"/>
    </location>
</feature>
<feature type="compositionally biased region" description="Low complexity" evidence="1">
    <location>
        <begin position="104"/>
        <end position="130"/>
    </location>
</feature>
<feature type="chain" id="PRO_5040162555" evidence="2">
    <location>
        <begin position="26"/>
        <end position="754"/>
    </location>
</feature>
<dbReference type="AlphaFoldDB" id="A0A9P8CXH3"/>
<reference evidence="3" key="1">
    <citation type="submission" date="2021-07" db="EMBL/GenBank/DDBJ databases">
        <title>Draft genome of Mortierella alpina, strain LL118, isolated from an aspen leaf litter sample.</title>
        <authorList>
            <person name="Yang S."/>
            <person name="Vinatzer B.A."/>
        </authorList>
    </citation>
    <scope>NUCLEOTIDE SEQUENCE</scope>
    <source>
        <strain evidence="3">LL118</strain>
    </source>
</reference>
<feature type="compositionally biased region" description="Pro residues" evidence="1">
    <location>
        <begin position="170"/>
        <end position="186"/>
    </location>
</feature>
<keyword evidence="2" id="KW-0732">Signal</keyword>
<dbReference type="Proteomes" id="UP000717515">
    <property type="component" value="Unassembled WGS sequence"/>
</dbReference>
<gene>
    <name evidence="3" type="ORF">KVV02_002232</name>
</gene>
<feature type="region of interest" description="Disordered" evidence="1">
    <location>
        <begin position="729"/>
        <end position="754"/>
    </location>
</feature>
<feature type="region of interest" description="Disordered" evidence="1">
    <location>
        <begin position="30"/>
        <end position="273"/>
    </location>
</feature>
<accession>A0A9P8CXH3</accession>